<keyword evidence="3" id="KW-1185">Reference proteome</keyword>
<dbReference type="Proteomes" id="UP000676649">
    <property type="component" value="Chromosome"/>
</dbReference>
<organism evidence="2 3">
    <name type="scientific">Methylomonas paludis</name>
    <dbReference type="NCBI Taxonomy" id="1173101"/>
    <lineage>
        <taxon>Bacteria</taxon>
        <taxon>Pseudomonadati</taxon>
        <taxon>Pseudomonadota</taxon>
        <taxon>Gammaproteobacteria</taxon>
        <taxon>Methylococcales</taxon>
        <taxon>Methylococcaceae</taxon>
        <taxon>Methylomonas</taxon>
    </lineage>
</organism>
<dbReference type="KEGG" id="mpad:KEF85_08705"/>
<evidence type="ECO:0000313" key="2">
    <source>
        <dbReference type="EMBL" id="QWF69463.1"/>
    </source>
</evidence>
<proteinExistence type="predicted"/>
<reference evidence="2" key="1">
    <citation type="submission" date="2021-04" db="EMBL/GenBank/DDBJ databases">
        <title>Draft genome sequence data of methanotrophic Methylovulum sp. strain S1L and Methylomonas sp. strain S2AM isolated from boreal lake water columns.</title>
        <authorList>
            <person name="Rissanen A.J."/>
            <person name="Mangayil R."/>
            <person name="Svenning M.M."/>
            <person name="Khanongnuch R."/>
        </authorList>
    </citation>
    <scope>NUCLEOTIDE SEQUENCE</scope>
    <source>
        <strain evidence="2">S2AM</strain>
    </source>
</reference>
<evidence type="ECO:0000313" key="3">
    <source>
        <dbReference type="Proteomes" id="UP000676649"/>
    </source>
</evidence>
<evidence type="ECO:0000256" key="1">
    <source>
        <dbReference type="SAM" id="Phobius"/>
    </source>
</evidence>
<accession>A0A975MKA4</accession>
<dbReference type="RefSeq" id="WP_215579445.1">
    <property type="nucleotide sequence ID" value="NZ_CP073754.1"/>
</dbReference>
<feature type="transmembrane region" description="Helical" evidence="1">
    <location>
        <begin position="186"/>
        <end position="207"/>
    </location>
</feature>
<keyword evidence="1" id="KW-0472">Membrane</keyword>
<protein>
    <submittedName>
        <fullName evidence="2">Uncharacterized protein</fullName>
    </submittedName>
</protein>
<dbReference type="AlphaFoldDB" id="A0A975MKA4"/>
<feature type="transmembrane region" description="Helical" evidence="1">
    <location>
        <begin position="147"/>
        <end position="166"/>
    </location>
</feature>
<name>A0A975MKA4_9GAMM</name>
<dbReference type="EMBL" id="CP073754">
    <property type="protein sequence ID" value="QWF69463.1"/>
    <property type="molecule type" value="Genomic_DNA"/>
</dbReference>
<keyword evidence="1" id="KW-1133">Transmembrane helix</keyword>
<sequence>MTNKSLSLALADDDLAKVSSAIKISIQDDLGKETMSSLIEYAPNKFPDTTKNVDVIFSNAFGTSLYDLSIEVRFNRDKMFSELKISCNRDNARELAHGITHGILQCLGPHKKGLVWLYPNRFIEGVIWSTLGADVMLLATSSVNTQTFIPAYIFIFIILVSYIFILPKLRPYNEFESRKTEDKLKWWDWFMKGSLGFIIFGTIFALLKEWFIRQTIGS</sequence>
<gene>
    <name evidence="2" type="ORF">KEF85_08705</name>
</gene>
<keyword evidence="1" id="KW-0812">Transmembrane</keyword>